<proteinExistence type="predicted"/>
<protein>
    <submittedName>
        <fullName evidence="1">Aspartate/glutamate racemase family protein</fullName>
    </submittedName>
</protein>
<keyword evidence="2" id="KW-1185">Reference proteome</keyword>
<dbReference type="InterPro" id="IPR053714">
    <property type="entry name" value="Iso_Racemase_Enz_sf"/>
</dbReference>
<evidence type="ECO:0000313" key="1">
    <source>
        <dbReference type="EMBL" id="MDR4124635.1"/>
    </source>
</evidence>
<gene>
    <name evidence="1" type="ORF">Q8947_01375</name>
</gene>
<dbReference type="PANTHER" id="PTHR40267">
    <property type="entry name" value="BLR3294 PROTEIN"/>
    <property type="match status" value="1"/>
</dbReference>
<accession>A0ABU1D2L5</accession>
<dbReference type="PIRSF" id="PIRSF015736">
    <property type="entry name" value="MI"/>
    <property type="match status" value="1"/>
</dbReference>
<organism evidence="1 2">
    <name type="scientific">Yanghanlia caeni</name>
    <dbReference type="NCBI Taxonomy" id="3064283"/>
    <lineage>
        <taxon>Bacteria</taxon>
        <taxon>Pseudomonadati</taxon>
        <taxon>Pseudomonadota</taxon>
        <taxon>Betaproteobacteria</taxon>
        <taxon>Burkholderiales</taxon>
        <taxon>Alcaligenaceae</taxon>
        <taxon>Yanghanlia</taxon>
    </lineage>
</organism>
<name>A0ABU1D2L5_9BURK</name>
<dbReference type="EMBL" id="JAUZQE010000002">
    <property type="protein sequence ID" value="MDR4124635.1"/>
    <property type="molecule type" value="Genomic_DNA"/>
</dbReference>
<evidence type="ECO:0000313" key="2">
    <source>
        <dbReference type="Proteomes" id="UP001232156"/>
    </source>
</evidence>
<dbReference type="Proteomes" id="UP001232156">
    <property type="component" value="Unassembled WGS sequence"/>
</dbReference>
<dbReference type="Pfam" id="PF17645">
    <property type="entry name" value="Amdase"/>
    <property type="match status" value="1"/>
</dbReference>
<dbReference type="InterPro" id="IPR026286">
    <property type="entry name" value="MaiA/AMDase"/>
</dbReference>
<dbReference type="Gene3D" id="3.40.50.12500">
    <property type="match status" value="1"/>
</dbReference>
<comment type="caution">
    <text evidence="1">The sequence shown here is derived from an EMBL/GenBank/DDBJ whole genome shotgun (WGS) entry which is preliminary data.</text>
</comment>
<dbReference type="PANTHER" id="PTHR40267:SF1">
    <property type="entry name" value="BLR3294 PROTEIN"/>
    <property type="match status" value="1"/>
</dbReference>
<dbReference type="RefSeq" id="WP_165279183.1">
    <property type="nucleotide sequence ID" value="NZ_JAUZQE010000002.1"/>
</dbReference>
<sequence length="257" mass="28039">MTTTLDTTPYEILPFNMDAGLMSRAAIGLIVLSIDQTMEYEWRRIIDLPGVAFFESRIPCPPDITPETLMEMKKDIAAGTELLLPGLDLDVVAFGCTSGAIVIGEEEIFNQIHRVRPGVACTTPITAAMAGLKKLGARRIALLTPYVESVNNLFKKHIEAQGVEIARIATFNHAVDAEVARIDAETLKSAILKVGVADDVDAVFVSCTSLRMADHHREVEQLLGKPVVASNSAMAWHAMRLAGVDDVLPQWGRLFEV</sequence>
<reference evidence="1 2" key="1">
    <citation type="submission" date="2023-08" db="EMBL/GenBank/DDBJ databases">
        <title>Alcaligenaceae gen. nov., a novel taxon isolated from the sludge of Yixing Pesticide Factory.</title>
        <authorList>
            <person name="Ruan L."/>
        </authorList>
    </citation>
    <scope>NUCLEOTIDE SEQUENCE [LARGE SCALE GENOMIC DNA]</scope>
    <source>
        <strain evidence="1 2">LG-2</strain>
    </source>
</reference>